<evidence type="ECO:0000256" key="2">
    <source>
        <dbReference type="SAM" id="Phobius"/>
    </source>
</evidence>
<keyword evidence="2" id="KW-1133">Transmembrane helix</keyword>
<feature type="compositionally biased region" description="Basic residues" evidence="1">
    <location>
        <begin position="218"/>
        <end position="227"/>
    </location>
</feature>
<feature type="region of interest" description="Disordered" evidence="1">
    <location>
        <begin position="200"/>
        <end position="235"/>
    </location>
</feature>
<dbReference type="PANTHER" id="PTHR37846:SF1">
    <property type="entry name" value="DEACETYLASE-LIKE PROTEIN"/>
    <property type="match status" value="1"/>
</dbReference>
<feature type="domain" description="DUF7719" evidence="3">
    <location>
        <begin position="384"/>
        <end position="451"/>
    </location>
</feature>
<keyword evidence="2" id="KW-0472">Membrane</keyword>
<accession>A0AAD6NL53</accession>
<evidence type="ECO:0000313" key="4">
    <source>
        <dbReference type="EMBL" id="KAJ6261940.1"/>
    </source>
</evidence>
<protein>
    <recommendedName>
        <fullName evidence="3">DUF7719 domain-containing protein</fullName>
    </recommendedName>
</protein>
<feature type="transmembrane region" description="Helical" evidence="2">
    <location>
        <begin position="380"/>
        <end position="400"/>
    </location>
</feature>
<evidence type="ECO:0000313" key="5">
    <source>
        <dbReference type="Proteomes" id="UP001221413"/>
    </source>
</evidence>
<dbReference type="Pfam" id="PF24841">
    <property type="entry name" value="DUF7719"/>
    <property type="match status" value="1"/>
</dbReference>
<dbReference type="InterPro" id="IPR056136">
    <property type="entry name" value="DUF7719"/>
</dbReference>
<keyword evidence="2" id="KW-0812">Transmembrane</keyword>
<organism evidence="4 5">
    <name type="scientific">Drechslerella dactyloides</name>
    <name type="common">Nematode-trapping fungus</name>
    <name type="synonym">Arthrobotrys dactyloides</name>
    <dbReference type="NCBI Taxonomy" id="74499"/>
    <lineage>
        <taxon>Eukaryota</taxon>
        <taxon>Fungi</taxon>
        <taxon>Dikarya</taxon>
        <taxon>Ascomycota</taxon>
        <taxon>Pezizomycotina</taxon>
        <taxon>Orbiliomycetes</taxon>
        <taxon>Orbiliales</taxon>
        <taxon>Orbiliaceae</taxon>
        <taxon>Drechslerella</taxon>
    </lineage>
</organism>
<keyword evidence="5" id="KW-1185">Reference proteome</keyword>
<dbReference type="PANTHER" id="PTHR37846">
    <property type="entry name" value="YALI0B21296P"/>
    <property type="match status" value="1"/>
</dbReference>
<evidence type="ECO:0000259" key="3">
    <source>
        <dbReference type="Pfam" id="PF24841"/>
    </source>
</evidence>
<feature type="transmembrane region" description="Helical" evidence="2">
    <location>
        <begin position="325"/>
        <end position="344"/>
    </location>
</feature>
<reference evidence="4" key="1">
    <citation type="submission" date="2023-01" db="EMBL/GenBank/DDBJ databases">
        <title>The chitinases involved in constricting ring structure development in the nematode-trapping fungus Drechslerella dactyloides.</title>
        <authorList>
            <person name="Wang R."/>
            <person name="Zhang L."/>
            <person name="Tang P."/>
            <person name="Li S."/>
            <person name="Liang L."/>
        </authorList>
    </citation>
    <scope>NUCLEOTIDE SEQUENCE</scope>
    <source>
        <strain evidence="4">YMF1.00031</strain>
    </source>
</reference>
<proteinExistence type="predicted"/>
<evidence type="ECO:0000256" key="1">
    <source>
        <dbReference type="SAM" id="MobiDB-lite"/>
    </source>
</evidence>
<sequence>MPFLTKYRAPASREMWFGWPDTPRPSNVTSVSIGRWPSAAVLKLVIEPDSSEAIKSSGQTVDMESGSRGWSCTATVSFTFATPRRSAEARSSVRRVAPMPSALPIEKQIMCSLLFADGCVSACSVGAKNMASSSGWAMRRAIERLRITSCEENWQQEEGEPSQTAKTRHRVLAMLRLKSNKGGTLAVYELEADVQLAPARTKCSDPPGIDRHSPAMARQRKNNKPKPARVDSDSDNIEEIPRKTLLEHLEATHAKLNPGVPFDITKLDSSLGAALSKETKDGITFTEYNIPTGMPQRDTSGKKKLVDEIPDEEEEAEVIGDAGQAFFFAIPLMMLLSAFHILVQKQYLQEMDYWEIVSRSVKSFIPIWFIVYLTHPRRDIPIIQAIFTATAIGSGCWMVYNVNMHGYYAIMKMVPPLGTLLVYAVIQMDLLPAVLSLAAIGGYIWYNDFAIFTRT</sequence>
<feature type="transmembrane region" description="Helical" evidence="2">
    <location>
        <begin position="420"/>
        <end position="446"/>
    </location>
</feature>
<dbReference type="EMBL" id="JAQGDS010000003">
    <property type="protein sequence ID" value="KAJ6261940.1"/>
    <property type="molecule type" value="Genomic_DNA"/>
</dbReference>
<dbReference type="Proteomes" id="UP001221413">
    <property type="component" value="Unassembled WGS sequence"/>
</dbReference>
<gene>
    <name evidence="4" type="ORF">Dda_2739</name>
</gene>
<name>A0AAD6NL53_DREDA</name>
<comment type="caution">
    <text evidence="4">The sequence shown here is derived from an EMBL/GenBank/DDBJ whole genome shotgun (WGS) entry which is preliminary data.</text>
</comment>
<dbReference type="AlphaFoldDB" id="A0AAD6NL53"/>